<dbReference type="GO" id="GO:0006338">
    <property type="term" value="P:chromatin remodeling"/>
    <property type="evidence" value="ECO:0007669"/>
    <property type="project" value="TreeGrafter"/>
</dbReference>
<dbReference type="InterPro" id="IPR009057">
    <property type="entry name" value="Homeodomain-like_sf"/>
</dbReference>
<gene>
    <name evidence="9" type="ORF">HICCMSTLAB_LOCUS11804</name>
</gene>
<keyword evidence="4" id="KW-0862">Zinc</keyword>
<dbReference type="OrthoDB" id="270417at2759"/>
<dbReference type="Gene3D" id="3.30.60.90">
    <property type="match status" value="1"/>
</dbReference>
<keyword evidence="2" id="KW-0479">Metal-binding</keyword>
<dbReference type="InterPro" id="IPR007526">
    <property type="entry name" value="SWIRM"/>
</dbReference>
<feature type="domain" description="SANT" evidence="8">
    <location>
        <begin position="99"/>
        <end position="151"/>
    </location>
</feature>
<dbReference type="PANTHER" id="PTHR12374:SF20">
    <property type="entry name" value="TRANSCRIPTIONAL ADAPTER 2-ALPHA"/>
    <property type="match status" value="1"/>
</dbReference>
<dbReference type="InterPro" id="IPR036388">
    <property type="entry name" value="WH-like_DNA-bd_sf"/>
</dbReference>
<dbReference type="InterPro" id="IPR010997">
    <property type="entry name" value="HRDC-like_sf"/>
</dbReference>
<dbReference type="PROSITE" id="PS50090">
    <property type="entry name" value="MYB_LIKE"/>
    <property type="match status" value="1"/>
</dbReference>
<dbReference type="Gene3D" id="1.10.10.10">
    <property type="entry name" value="Winged helix-like DNA-binding domain superfamily/Winged helix DNA-binding domain"/>
    <property type="match status" value="1"/>
</dbReference>
<evidence type="ECO:0000313" key="10">
    <source>
        <dbReference type="Proteomes" id="UP000786811"/>
    </source>
</evidence>
<organism evidence="9 10">
    <name type="scientific">Cotesia congregata</name>
    <name type="common">Parasitoid wasp</name>
    <name type="synonym">Apanteles congregatus</name>
    <dbReference type="NCBI Taxonomy" id="51543"/>
    <lineage>
        <taxon>Eukaryota</taxon>
        <taxon>Metazoa</taxon>
        <taxon>Ecdysozoa</taxon>
        <taxon>Arthropoda</taxon>
        <taxon>Hexapoda</taxon>
        <taxon>Insecta</taxon>
        <taxon>Pterygota</taxon>
        <taxon>Neoptera</taxon>
        <taxon>Endopterygota</taxon>
        <taxon>Hymenoptera</taxon>
        <taxon>Apocrita</taxon>
        <taxon>Ichneumonoidea</taxon>
        <taxon>Braconidae</taxon>
        <taxon>Microgastrinae</taxon>
        <taxon>Cotesia</taxon>
    </lineage>
</organism>
<dbReference type="Pfam" id="PF04433">
    <property type="entry name" value="SWIRM"/>
    <property type="match status" value="1"/>
</dbReference>
<dbReference type="FunFam" id="1.10.10.10:FF:000087">
    <property type="entry name" value="Transcriptional adapter 2"/>
    <property type="match status" value="1"/>
</dbReference>
<dbReference type="SMART" id="SM00657">
    <property type="entry name" value="RPOL4c"/>
    <property type="match status" value="1"/>
</dbReference>
<dbReference type="InterPro" id="IPR001005">
    <property type="entry name" value="SANT/Myb"/>
</dbReference>
<dbReference type="GO" id="GO:0003713">
    <property type="term" value="F:transcription coactivator activity"/>
    <property type="evidence" value="ECO:0007669"/>
    <property type="project" value="TreeGrafter"/>
</dbReference>
<evidence type="ECO:0000256" key="5">
    <source>
        <dbReference type="ARBA" id="ARBA00023242"/>
    </source>
</evidence>
<dbReference type="Pfam" id="PF00249">
    <property type="entry name" value="Myb_DNA-binding"/>
    <property type="match status" value="1"/>
</dbReference>
<evidence type="ECO:0000259" key="8">
    <source>
        <dbReference type="PROSITE" id="PS51293"/>
    </source>
</evidence>
<evidence type="ECO:0000259" key="6">
    <source>
        <dbReference type="PROSITE" id="PS50090"/>
    </source>
</evidence>
<sequence>MANPAHSDIIEEDAADLQFPKASGMLEVTSKPNKSVLKDENLTLDSICRGCNSALIEPYIKCLVCNYTICSSCFSNGWEAAEHENNHPYRVITNEFPVNDQSGWSAREELILIDALKVCGFGNWIDIAKRLPGMSPEEVEAHYMKYYIDEPTLPGLPKLESSIAVTETIYFSCKLNDVEEPPRFAPNSVNSRALAGYNAARSDFEVNFDNHAESVIADLKYEEFDEEDDDNYNLGKSLQAAIVEGYNARLKERERRKNIIREHGLIAVRRTMLWLQRYDRTITLPVAEKLLKIMQLVNGLDLDYVMECLHHRGEIKNYISKLFEFRKNGLKHFYSVPLYQKLRNLRREQEKDRRSYASNIEQSFKNILNGSNSAAGNNNLVGNICQRKKPPPLEIEGTPCYDKLDEAERELCSTVRIMPESYLEFKHLLITENKKMGHLRLAQARTLLKIDVNKTRKIFDFLAQLEFENAETLLISEVHLLLQHRKAQNELAEDEQEFSEVFTKSFNYTERFRKFKSKEMISAVRRYTHPLSRCVHKWQFATSISITTSQPASQRVSEKKIANCRSDNLALAC</sequence>
<dbReference type="Gene3D" id="1.20.1250.40">
    <property type="match status" value="1"/>
</dbReference>
<dbReference type="InterPro" id="IPR017884">
    <property type="entry name" value="SANT_dom"/>
</dbReference>
<dbReference type="Gene3D" id="1.10.10.60">
    <property type="entry name" value="Homeodomain-like"/>
    <property type="match status" value="1"/>
</dbReference>
<proteinExistence type="predicted"/>
<evidence type="ECO:0000259" key="7">
    <source>
        <dbReference type="PROSITE" id="PS50934"/>
    </source>
</evidence>
<dbReference type="SUPFAM" id="SSF46689">
    <property type="entry name" value="Homeodomain-like"/>
    <property type="match status" value="2"/>
</dbReference>
<feature type="domain" description="Myb-like" evidence="6">
    <location>
        <begin position="96"/>
        <end position="147"/>
    </location>
</feature>
<dbReference type="EMBL" id="CAJNRD030001123">
    <property type="protein sequence ID" value="CAG5104041.1"/>
    <property type="molecule type" value="Genomic_DNA"/>
</dbReference>
<dbReference type="PANTHER" id="PTHR12374">
    <property type="entry name" value="TRANSCRIPTIONAL ADAPTOR 2 ADA2 -RELATED"/>
    <property type="match status" value="1"/>
</dbReference>
<evidence type="ECO:0000256" key="2">
    <source>
        <dbReference type="ARBA" id="ARBA00022723"/>
    </source>
</evidence>
<name>A0A8J2HN29_COTCN</name>
<feature type="domain" description="SWIRM" evidence="7">
    <location>
        <begin position="384"/>
        <end position="479"/>
    </location>
</feature>
<dbReference type="InterPro" id="IPR000433">
    <property type="entry name" value="Znf_ZZ"/>
</dbReference>
<dbReference type="PROSITE" id="PS51293">
    <property type="entry name" value="SANT"/>
    <property type="match status" value="1"/>
</dbReference>
<dbReference type="PROSITE" id="PS50934">
    <property type="entry name" value="SWIRM"/>
    <property type="match status" value="1"/>
</dbReference>
<dbReference type="GO" id="GO:0140672">
    <property type="term" value="C:ATAC complex"/>
    <property type="evidence" value="ECO:0007669"/>
    <property type="project" value="UniProtKB-ARBA"/>
</dbReference>
<evidence type="ECO:0000313" key="9">
    <source>
        <dbReference type="EMBL" id="CAG5104041.1"/>
    </source>
</evidence>
<dbReference type="InterPro" id="IPR038324">
    <property type="entry name" value="Rpb4/RPC9_sf"/>
</dbReference>
<dbReference type="GO" id="GO:0006357">
    <property type="term" value="P:regulation of transcription by RNA polymerase II"/>
    <property type="evidence" value="ECO:0007669"/>
    <property type="project" value="TreeGrafter"/>
</dbReference>
<dbReference type="InterPro" id="IPR043145">
    <property type="entry name" value="Znf_ZZ_sf"/>
</dbReference>
<dbReference type="AlphaFoldDB" id="A0A8J2HN29"/>
<dbReference type="InterPro" id="IPR055141">
    <property type="entry name" value="TADA2A_B-like_dom"/>
</dbReference>
<dbReference type="GO" id="GO:0008270">
    <property type="term" value="F:zinc ion binding"/>
    <property type="evidence" value="ECO:0007669"/>
    <property type="project" value="UniProtKB-KW"/>
</dbReference>
<reference evidence="9" key="1">
    <citation type="submission" date="2021-04" db="EMBL/GenBank/DDBJ databases">
        <authorList>
            <person name="Chebbi M.A.C M."/>
        </authorList>
    </citation>
    <scope>NUCLEOTIDE SEQUENCE</scope>
</reference>
<dbReference type="GO" id="GO:0003682">
    <property type="term" value="F:chromatin binding"/>
    <property type="evidence" value="ECO:0007669"/>
    <property type="project" value="TreeGrafter"/>
</dbReference>
<dbReference type="GO" id="GO:0000166">
    <property type="term" value="F:nucleotide binding"/>
    <property type="evidence" value="ECO:0007669"/>
    <property type="project" value="InterPro"/>
</dbReference>
<dbReference type="SUPFAM" id="SSF57850">
    <property type="entry name" value="RING/U-box"/>
    <property type="match status" value="1"/>
</dbReference>
<comment type="caution">
    <text evidence="9">The sequence shown here is derived from an EMBL/GenBank/DDBJ whole genome shotgun (WGS) entry which is preliminary data.</text>
</comment>
<dbReference type="InterPro" id="IPR006590">
    <property type="entry name" value="RNA_pol_Rpb4/RPC9_core"/>
</dbReference>
<keyword evidence="3" id="KW-0863">Zinc-finger</keyword>
<keyword evidence="10" id="KW-1185">Reference proteome</keyword>
<dbReference type="SUPFAM" id="SSF47819">
    <property type="entry name" value="HRDC-like"/>
    <property type="match status" value="1"/>
</dbReference>
<accession>A0A8J2HN29</accession>
<keyword evidence="5" id="KW-0539">Nucleus</keyword>
<dbReference type="Pfam" id="PF22941">
    <property type="entry name" value="TADA2A-like_3rd"/>
    <property type="match status" value="1"/>
</dbReference>
<dbReference type="GO" id="GO:0005634">
    <property type="term" value="C:nucleus"/>
    <property type="evidence" value="ECO:0007669"/>
    <property type="project" value="UniProtKB-SubCell"/>
</dbReference>
<dbReference type="SMART" id="SM00717">
    <property type="entry name" value="SANT"/>
    <property type="match status" value="1"/>
</dbReference>
<evidence type="ECO:0000256" key="3">
    <source>
        <dbReference type="ARBA" id="ARBA00022771"/>
    </source>
</evidence>
<protein>
    <submittedName>
        <fullName evidence="9">Similar to Tada2a: Transcriptional adapter 2-alpha (Rattus norvegicus)</fullName>
    </submittedName>
</protein>
<evidence type="ECO:0000256" key="4">
    <source>
        <dbReference type="ARBA" id="ARBA00022833"/>
    </source>
</evidence>
<dbReference type="Proteomes" id="UP000786811">
    <property type="component" value="Unassembled WGS sequence"/>
</dbReference>
<comment type="subcellular location">
    <subcellularLocation>
        <location evidence="1">Nucleus</location>
    </subcellularLocation>
</comment>
<evidence type="ECO:0000256" key="1">
    <source>
        <dbReference type="ARBA" id="ARBA00004123"/>
    </source>
</evidence>
<dbReference type="CDD" id="cd00167">
    <property type="entry name" value="SANT"/>
    <property type="match status" value="1"/>
</dbReference>
<dbReference type="Pfam" id="PF25299">
    <property type="entry name" value="ZZ_ADA2"/>
    <property type="match status" value="1"/>
</dbReference>